<organism evidence="1 2">
    <name type="scientific">Symbiodinium natans</name>
    <dbReference type="NCBI Taxonomy" id="878477"/>
    <lineage>
        <taxon>Eukaryota</taxon>
        <taxon>Sar</taxon>
        <taxon>Alveolata</taxon>
        <taxon>Dinophyceae</taxon>
        <taxon>Suessiales</taxon>
        <taxon>Symbiodiniaceae</taxon>
        <taxon>Symbiodinium</taxon>
    </lineage>
</organism>
<proteinExistence type="predicted"/>
<reference evidence="1" key="1">
    <citation type="submission" date="2021-02" db="EMBL/GenBank/DDBJ databases">
        <authorList>
            <person name="Dougan E. K."/>
            <person name="Rhodes N."/>
            <person name="Thang M."/>
            <person name="Chan C."/>
        </authorList>
    </citation>
    <scope>NUCLEOTIDE SEQUENCE</scope>
</reference>
<keyword evidence="2" id="KW-1185">Reference proteome</keyword>
<name>A0A812JZL1_9DINO</name>
<dbReference type="Proteomes" id="UP000604046">
    <property type="component" value="Unassembled WGS sequence"/>
</dbReference>
<dbReference type="AlphaFoldDB" id="A0A812JZL1"/>
<sequence length="212" mass="22698">MCSGLGSFTSGLRGHFTEDGLLLTLPSSGRLTRRSMPKHSSCSQTTMFAKAERQCVTSPARVAGRHGNVAVAVLAIVIEQVHEQLLARLPFQAPGPSRVLQLEAARHCVRHLRGRPRSGPHQIGSAWLRQIVQLHLQSSCDSIGSVATKTIGTVEVETHSALLATCREASADSMAAQTGSNLPTKAAPFAETICQTLFRCMAMSLQTISTAR</sequence>
<evidence type="ECO:0000313" key="1">
    <source>
        <dbReference type="EMBL" id="CAE7219194.1"/>
    </source>
</evidence>
<dbReference type="EMBL" id="CAJNDS010000569">
    <property type="protein sequence ID" value="CAE7219194.1"/>
    <property type="molecule type" value="Genomic_DNA"/>
</dbReference>
<comment type="caution">
    <text evidence="1">The sequence shown here is derived from an EMBL/GenBank/DDBJ whole genome shotgun (WGS) entry which is preliminary data.</text>
</comment>
<accession>A0A812JZL1</accession>
<protein>
    <submittedName>
        <fullName evidence="1">Uncharacterized protein</fullName>
    </submittedName>
</protein>
<evidence type="ECO:0000313" key="2">
    <source>
        <dbReference type="Proteomes" id="UP000604046"/>
    </source>
</evidence>
<gene>
    <name evidence="1" type="ORF">SNAT2548_LOCUS7924</name>
</gene>